<evidence type="ECO:0000313" key="3">
    <source>
        <dbReference type="Proteomes" id="UP000324222"/>
    </source>
</evidence>
<proteinExistence type="predicted"/>
<protein>
    <submittedName>
        <fullName evidence="2">Uncharacterized protein</fullName>
    </submittedName>
</protein>
<dbReference type="AlphaFoldDB" id="A0A5B7CEP8"/>
<evidence type="ECO:0000313" key="2">
    <source>
        <dbReference type="EMBL" id="MPC07708.1"/>
    </source>
</evidence>
<feature type="compositionally biased region" description="Basic and acidic residues" evidence="1">
    <location>
        <begin position="1"/>
        <end position="18"/>
    </location>
</feature>
<accession>A0A5B7CEP8</accession>
<gene>
    <name evidence="2" type="ORF">E2C01_000273</name>
</gene>
<comment type="caution">
    <text evidence="2">The sequence shown here is derived from an EMBL/GenBank/DDBJ whole genome shotgun (WGS) entry which is preliminary data.</text>
</comment>
<keyword evidence="3" id="KW-1185">Reference proteome</keyword>
<name>A0A5B7CEP8_PORTR</name>
<evidence type="ECO:0000256" key="1">
    <source>
        <dbReference type="SAM" id="MobiDB-lite"/>
    </source>
</evidence>
<reference evidence="2 3" key="1">
    <citation type="submission" date="2019-05" db="EMBL/GenBank/DDBJ databases">
        <title>Another draft genome of Portunus trituberculatus and its Hox gene families provides insights of decapod evolution.</title>
        <authorList>
            <person name="Jeong J.-H."/>
            <person name="Song I."/>
            <person name="Kim S."/>
            <person name="Choi T."/>
            <person name="Kim D."/>
            <person name="Ryu S."/>
            <person name="Kim W."/>
        </authorList>
    </citation>
    <scope>NUCLEOTIDE SEQUENCE [LARGE SCALE GENOMIC DNA]</scope>
    <source>
        <tissue evidence="2">Muscle</tissue>
    </source>
</reference>
<sequence length="112" mass="12370">MLNLSKRQDYEGRAKTNKAEGSGEELGIIFHILTSITTITITTHHTSPQPQQPHHHHHLSLARGLSDGRLAVVGWGDAEASLTARRQRVRDPVLRYSVLVAMKPLPPPIGQT</sequence>
<organism evidence="2 3">
    <name type="scientific">Portunus trituberculatus</name>
    <name type="common">Swimming crab</name>
    <name type="synonym">Neptunus trituberculatus</name>
    <dbReference type="NCBI Taxonomy" id="210409"/>
    <lineage>
        <taxon>Eukaryota</taxon>
        <taxon>Metazoa</taxon>
        <taxon>Ecdysozoa</taxon>
        <taxon>Arthropoda</taxon>
        <taxon>Crustacea</taxon>
        <taxon>Multicrustacea</taxon>
        <taxon>Malacostraca</taxon>
        <taxon>Eumalacostraca</taxon>
        <taxon>Eucarida</taxon>
        <taxon>Decapoda</taxon>
        <taxon>Pleocyemata</taxon>
        <taxon>Brachyura</taxon>
        <taxon>Eubrachyura</taxon>
        <taxon>Portunoidea</taxon>
        <taxon>Portunidae</taxon>
        <taxon>Portuninae</taxon>
        <taxon>Portunus</taxon>
    </lineage>
</organism>
<dbReference type="EMBL" id="VSRR010000006">
    <property type="protein sequence ID" value="MPC07708.1"/>
    <property type="molecule type" value="Genomic_DNA"/>
</dbReference>
<feature type="region of interest" description="Disordered" evidence="1">
    <location>
        <begin position="1"/>
        <end position="20"/>
    </location>
</feature>
<dbReference type="Proteomes" id="UP000324222">
    <property type="component" value="Unassembled WGS sequence"/>
</dbReference>